<dbReference type="InterPro" id="IPR034660">
    <property type="entry name" value="DinB/YfiT-like"/>
</dbReference>
<evidence type="ECO:0000256" key="1">
    <source>
        <dbReference type="SAM" id="MobiDB-lite"/>
    </source>
</evidence>
<reference evidence="2 3" key="1">
    <citation type="journal article" date="2019" name="Emerg. Microbes Infect.">
        <title>Comprehensive subspecies identification of 175 nontuberculous mycobacteria species based on 7547 genomic profiles.</title>
        <authorList>
            <person name="Matsumoto Y."/>
            <person name="Kinjo T."/>
            <person name="Motooka D."/>
            <person name="Nabeya D."/>
            <person name="Jung N."/>
            <person name="Uechi K."/>
            <person name="Horii T."/>
            <person name="Iida T."/>
            <person name="Fujita J."/>
            <person name="Nakamura S."/>
        </authorList>
    </citation>
    <scope>NUCLEOTIDE SEQUENCE [LARGE SCALE GENOMIC DNA]</scope>
    <source>
        <strain evidence="2 3">JCM 17322</strain>
    </source>
</reference>
<evidence type="ECO:0008006" key="4">
    <source>
        <dbReference type="Google" id="ProtNLM"/>
    </source>
</evidence>
<accession>A0A7I9XW31</accession>
<dbReference type="SUPFAM" id="SSF109854">
    <property type="entry name" value="DinB/YfiT-like putative metalloenzymes"/>
    <property type="match status" value="1"/>
</dbReference>
<comment type="caution">
    <text evidence="2">The sequence shown here is derived from an EMBL/GenBank/DDBJ whole genome shotgun (WGS) entry which is preliminary data.</text>
</comment>
<protein>
    <recommendedName>
        <fullName evidence="4">Mini-circle protein</fullName>
    </recommendedName>
</protein>
<feature type="region of interest" description="Disordered" evidence="1">
    <location>
        <begin position="1"/>
        <end position="29"/>
    </location>
</feature>
<dbReference type="Proteomes" id="UP000465361">
    <property type="component" value="Unassembled WGS sequence"/>
</dbReference>
<dbReference type="Pfam" id="PF04978">
    <property type="entry name" value="MST"/>
    <property type="match status" value="1"/>
</dbReference>
<sequence length="182" mass="21228">MHTARGDVSLAGVSEVPPRPRRREQRPVGERETLEAFLDDYRDIVLRKVTGLSDAEARRRLVTSATTVGGLVKHLRWVEYGWFSQLLQERTNDNRRTHKRSWEFEFFPEESLATLIGEYRAQCEESRRIAARYSLDHQVPHVRLGRVSLRWIYVHMIEETARHTGQLDILREQLDGTTGFDG</sequence>
<dbReference type="EMBL" id="BLKW01000002">
    <property type="protein sequence ID" value="GFG73998.1"/>
    <property type="molecule type" value="Genomic_DNA"/>
</dbReference>
<evidence type="ECO:0000313" key="2">
    <source>
        <dbReference type="EMBL" id="GFG73998.1"/>
    </source>
</evidence>
<dbReference type="InterPro" id="IPR007061">
    <property type="entry name" value="MST-like"/>
</dbReference>
<gene>
    <name evidence="2" type="ORF">MBOT_13630</name>
</gene>
<proteinExistence type="predicted"/>
<dbReference type="AlphaFoldDB" id="A0A7I9XW31"/>
<keyword evidence="3" id="KW-1185">Reference proteome</keyword>
<dbReference type="Gene3D" id="1.20.120.450">
    <property type="entry name" value="dinb family like domain"/>
    <property type="match status" value="1"/>
</dbReference>
<organism evidence="2 3">
    <name type="scientific">Mycobacterium botniense</name>
    <dbReference type="NCBI Taxonomy" id="84962"/>
    <lineage>
        <taxon>Bacteria</taxon>
        <taxon>Bacillati</taxon>
        <taxon>Actinomycetota</taxon>
        <taxon>Actinomycetes</taxon>
        <taxon>Mycobacteriales</taxon>
        <taxon>Mycobacteriaceae</taxon>
        <taxon>Mycobacterium</taxon>
    </lineage>
</organism>
<evidence type="ECO:0000313" key="3">
    <source>
        <dbReference type="Proteomes" id="UP000465361"/>
    </source>
</evidence>
<name>A0A7I9XW31_9MYCO</name>